<keyword evidence="2" id="KW-1185">Reference proteome</keyword>
<gene>
    <name evidence="1" type="ORF">CY34DRAFT_100052</name>
</gene>
<dbReference type="OrthoDB" id="2678088at2759"/>
<proteinExistence type="predicted"/>
<accession>A0A0C9Z6P8</accession>
<dbReference type="AlphaFoldDB" id="A0A0C9Z6P8"/>
<sequence length="73" mass="8063">SVDVERVFSRGRLLLSHVRSRLSAETTRAVLCLSCWSLKGLVKDGDVMSVARLPDLEGDEADLEAGWDDIVFT</sequence>
<name>A0A0C9Z6P8_9AGAM</name>
<organism evidence="1 2">
    <name type="scientific">Suillus luteus UH-Slu-Lm8-n1</name>
    <dbReference type="NCBI Taxonomy" id="930992"/>
    <lineage>
        <taxon>Eukaryota</taxon>
        <taxon>Fungi</taxon>
        <taxon>Dikarya</taxon>
        <taxon>Basidiomycota</taxon>
        <taxon>Agaricomycotina</taxon>
        <taxon>Agaricomycetes</taxon>
        <taxon>Agaricomycetidae</taxon>
        <taxon>Boletales</taxon>
        <taxon>Suillineae</taxon>
        <taxon>Suillaceae</taxon>
        <taxon>Suillus</taxon>
    </lineage>
</organism>
<dbReference type="InParanoid" id="A0A0C9Z6P8"/>
<evidence type="ECO:0000313" key="2">
    <source>
        <dbReference type="Proteomes" id="UP000054485"/>
    </source>
</evidence>
<dbReference type="HOGENOM" id="CLU_009123_11_0_1"/>
<dbReference type="Proteomes" id="UP000054485">
    <property type="component" value="Unassembled WGS sequence"/>
</dbReference>
<reference evidence="2" key="2">
    <citation type="submission" date="2015-01" db="EMBL/GenBank/DDBJ databases">
        <title>Evolutionary Origins and Diversification of the Mycorrhizal Mutualists.</title>
        <authorList>
            <consortium name="DOE Joint Genome Institute"/>
            <consortium name="Mycorrhizal Genomics Consortium"/>
            <person name="Kohler A."/>
            <person name="Kuo A."/>
            <person name="Nagy L.G."/>
            <person name="Floudas D."/>
            <person name="Copeland A."/>
            <person name="Barry K.W."/>
            <person name="Cichocki N."/>
            <person name="Veneault-Fourrey C."/>
            <person name="LaButti K."/>
            <person name="Lindquist E.A."/>
            <person name="Lipzen A."/>
            <person name="Lundell T."/>
            <person name="Morin E."/>
            <person name="Murat C."/>
            <person name="Riley R."/>
            <person name="Ohm R."/>
            <person name="Sun H."/>
            <person name="Tunlid A."/>
            <person name="Henrissat B."/>
            <person name="Grigoriev I.V."/>
            <person name="Hibbett D.S."/>
            <person name="Martin F."/>
        </authorList>
    </citation>
    <scope>NUCLEOTIDE SEQUENCE [LARGE SCALE GENOMIC DNA]</scope>
    <source>
        <strain evidence="2">UH-Slu-Lm8-n1</strain>
    </source>
</reference>
<reference evidence="1 2" key="1">
    <citation type="submission" date="2014-04" db="EMBL/GenBank/DDBJ databases">
        <authorList>
            <consortium name="DOE Joint Genome Institute"/>
            <person name="Kuo A."/>
            <person name="Ruytinx J."/>
            <person name="Rineau F."/>
            <person name="Colpaert J."/>
            <person name="Kohler A."/>
            <person name="Nagy L.G."/>
            <person name="Floudas D."/>
            <person name="Copeland A."/>
            <person name="Barry K.W."/>
            <person name="Cichocki N."/>
            <person name="Veneault-Fourrey C."/>
            <person name="LaButti K."/>
            <person name="Lindquist E.A."/>
            <person name="Lipzen A."/>
            <person name="Lundell T."/>
            <person name="Morin E."/>
            <person name="Murat C."/>
            <person name="Sun H."/>
            <person name="Tunlid A."/>
            <person name="Henrissat B."/>
            <person name="Grigoriev I.V."/>
            <person name="Hibbett D.S."/>
            <person name="Martin F."/>
            <person name="Nordberg H.P."/>
            <person name="Cantor M.N."/>
            <person name="Hua S.X."/>
        </authorList>
    </citation>
    <scope>NUCLEOTIDE SEQUENCE [LARGE SCALE GENOMIC DNA]</scope>
    <source>
        <strain evidence="1 2">UH-Slu-Lm8-n1</strain>
    </source>
</reference>
<protein>
    <recommendedName>
        <fullName evidence="3">HAT C-terminal dimerisation domain-containing protein</fullName>
    </recommendedName>
</protein>
<evidence type="ECO:0000313" key="1">
    <source>
        <dbReference type="EMBL" id="KIK33190.1"/>
    </source>
</evidence>
<evidence type="ECO:0008006" key="3">
    <source>
        <dbReference type="Google" id="ProtNLM"/>
    </source>
</evidence>
<feature type="non-terminal residue" evidence="1">
    <location>
        <position position="1"/>
    </location>
</feature>
<dbReference type="EMBL" id="KN836000">
    <property type="protein sequence ID" value="KIK33190.1"/>
    <property type="molecule type" value="Genomic_DNA"/>
</dbReference>